<dbReference type="InterPro" id="IPR050965">
    <property type="entry name" value="UPF0336/Enoyl-CoA_hydratase"/>
</dbReference>
<name>A0A847S2V4_9NEIS</name>
<dbReference type="Proteomes" id="UP000587991">
    <property type="component" value="Unassembled WGS sequence"/>
</dbReference>
<dbReference type="GO" id="GO:0006633">
    <property type="term" value="P:fatty acid biosynthetic process"/>
    <property type="evidence" value="ECO:0007669"/>
    <property type="project" value="TreeGrafter"/>
</dbReference>
<dbReference type="InterPro" id="IPR029069">
    <property type="entry name" value="HotDog_dom_sf"/>
</dbReference>
<reference evidence="3 4" key="1">
    <citation type="submission" date="2020-04" db="EMBL/GenBank/DDBJ databases">
        <title>Draft genome of Leeia sp. IMCC25680.</title>
        <authorList>
            <person name="Song J."/>
            <person name="Cho J.-C."/>
        </authorList>
    </citation>
    <scope>NUCLEOTIDE SEQUENCE [LARGE SCALE GENOMIC DNA]</scope>
    <source>
        <strain evidence="3 4">IMCC25680</strain>
    </source>
</reference>
<dbReference type="GO" id="GO:0019171">
    <property type="term" value="F:(3R)-hydroxyacyl-[acyl-carrier-protein] dehydratase activity"/>
    <property type="evidence" value="ECO:0007669"/>
    <property type="project" value="TreeGrafter"/>
</dbReference>
<evidence type="ECO:0000256" key="1">
    <source>
        <dbReference type="ARBA" id="ARBA00023239"/>
    </source>
</evidence>
<dbReference type="PANTHER" id="PTHR43437:SF3">
    <property type="entry name" value="HYDROXYACYL-THIOESTER DEHYDRATASE TYPE 2, MITOCHONDRIAL"/>
    <property type="match status" value="1"/>
</dbReference>
<dbReference type="SUPFAM" id="SSF54637">
    <property type="entry name" value="Thioesterase/thiol ester dehydrase-isomerase"/>
    <property type="match status" value="1"/>
</dbReference>
<dbReference type="AlphaFoldDB" id="A0A847S2V4"/>
<dbReference type="EMBL" id="JABAIM010000003">
    <property type="protein sequence ID" value="NLR76131.1"/>
    <property type="molecule type" value="Genomic_DNA"/>
</dbReference>
<keyword evidence="4" id="KW-1185">Reference proteome</keyword>
<dbReference type="PANTHER" id="PTHR43437">
    <property type="entry name" value="HYDROXYACYL-THIOESTER DEHYDRATASE TYPE 2, MITOCHONDRIAL-RELATED"/>
    <property type="match status" value="1"/>
</dbReference>
<sequence>MQQSYAFEDLSMGLAAEIGRTVTEADIVLFAGVTGDTNPAHLNQQYAEGTLFKGRIAHGMLSAGLVSAVLGTRLPGPGTIYLSQSLKFRAPVRPGDTVVARVEVTSLDPAKKKVTLSTTCRVGDTVVLEGEAVVLAPARS</sequence>
<dbReference type="InterPro" id="IPR002539">
    <property type="entry name" value="MaoC-like_dom"/>
</dbReference>
<dbReference type="RefSeq" id="WP_168877804.1">
    <property type="nucleotide sequence ID" value="NZ_JABAIM010000003.1"/>
</dbReference>
<protein>
    <submittedName>
        <fullName evidence="3">MaoC family dehydratase</fullName>
    </submittedName>
</protein>
<dbReference type="Gene3D" id="3.10.129.10">
    <property type="entry name" value="Hotdog Thioesterase"/>
    <property type="match status" value="1"/>
</dbReference>
<keyword evidence="1" id="KW-0456">Lyase</keyword>
<proteinExistence type="predicted"/>
<evidence type="ECO:0000259" key="2">
    <source>
        <dbReference type="Pfam" id="PF01575"/>
    </source>
</evidence>
<dbReference type="Pfam" id="PF01575">
    <property type="entry name" value="MaoC_dehydratas"/>
    <property type="match status" value="1"/>
</dbReference>
<dbReference type="CDD" id="cd03449">
    <property type="entry name" value="R_hydratase"/>
    <property type="match status" value="1"/>
</dbReference>
<organism evidence="3 4">
    <name type="scientific">Leeia aquatica</name>
    <dbReference type="NCBI Taxonomy" id="2725557"/>
    <lineage>
        <taxon>Bacteria</taxon>
        <taxon>Pseudomonadati</taxon>
        <taxon>Pseudomonadota</taxon>
        <taxon>Betaproteobacteria</taxon>
        <taxon>Neisseriales</taxon>
        <taxon>Leeiaceae</taxon>
        <taxon>Leeia</taxon>
    </lineage>
</organism>
<evidence type="ECO:0000313" key="3">
    <source>
        <dbReference type="EMBL" id="NLR76131.1"/>
    </source>
</evidence>
<dbReference type="FunFam" id="3.10.129.10:FF:000042">
    <property type="entry name" value="MaoC domain protein dehydratase"/>
    <property type="match status" value="1"/>
</dbReference>
<evidence type="ECO:0000313" key="4">
    <source>
        <dbReference type="Proteomes" id="UP000587991"/>
    </source>
</evidence>
<accession>A0A847S2V4</accession>
<gene>
    <name evidence="3" type="ORF">HF682_13280</name>
</gene>
<feature type="domain" description="MaoC-like" evidence="2">
    <location>
        <begin position="14"/>
        <end position="117"/>
    </location>
</feature>
<comment type="caution">
    <text evidence="3">The sequence shown here is derived from an EMBL/GenBank/DDBJ whole genome shotgun (WGS) entry which is preliminary data.</text>
</comment>